<sequence length="790" mass="88149">MGIKGLLPLLKSIQKHSTLKQFHGQTIGVDAYGWLHRGVVGCAFALALGKPTTVHIDFVLSRVRMLLDFGVTPYLVFDGDNIPSKRGTNSERHKRREESKARGMELQKAGRTSLAYQEFQKAVDVTPLMARQLIDELKKLNVQYVVAPYEADAQLVYLEQKGIIDGILSEDSDLLVFGAKRLLTKLNQYGELVEYERKDLAICKEISFAGWTDSMFRRMAILSGCDYLPNIAKLGLKTAHAYVRKHKEVEKIIKMILFEGKLVVPDQYLEHFRNAELTFLHHRVFCPLQQRMVFLNDLGPGVIESNLPFLGPYVEPDTAIGVACGDIDPFSKQPLRLDSKRTYGRPALADSRRQSYTSDPGLKPTKSIETFFKPYRQPLAELDPNSLTPSPSQQRLLERNQNASWEPRLVSSAPALRRTLTTSARSSDTQVTGRTDRATFLSRASTMSTYKATKRQRLCSDSVDRSPSFEVQQSPFFSSKYEDASPLAQRKTARRKARRSGFDVFSDDSVDDVLLLEAEMQHAAGSEREHTQHEAQDAATTISARNGTTEEPQIVPQSSPRGVSPPNRSNTSSSVKNAITPMEMGIGSSKTGKVREVSHDGEPEEFEDLLDFHVRKQNESLLKSFACRVEEKKGSTPPSSIAPHQSRSRTFSAQSGEAQLAALRKFPKAANVSSFCEKLDLKKTFAYQSSDVQQSALRNLGKGTAGASKNFDKKNQSPIFPKQNDEDVDSVAGKADLRRSYAQSHALAHPAYEPKGSEDEIIPNSEDERSEEGSPIRRPRPDLSGFAFLR</sequence>
<evidence type="ECO:0000256" key="3">
    <source>
        <dbReference type="ARBA" id="ARBA00010563"/>
    </source>
</evidence>
<dbReference type="OrthoDB" id="26491at2759"/>
<dbReference type="SUPFAM" id="SSF47807">
    <property type="entry name" value="5' to 3' exonuclease, C-terminal subdomain"/>
    <property type="match status" value="1"/>
</dbReference>
<dbReference type="InterPro" id="IPR036279">
    <property type="entry name" value="5-3_exonuclease_C_sf"/>
</dbReference>
<dbReference type="AlphaFoldDB" id="A0A072PS11"/>
<keyword evidence="12" id="KW-0234">DNA repair</keyword>
<keyword evidence="9" id="KW-0460">Magnesium</keyword>
<dbReference type="Gene3D" id="3.40.50.1010">
    <property type="entry name" value="5'-nuclease"/>
    <property type="match status" value="1"/>
</dbReference>
<protein>
    <submittedName>
        <fullName evidence="17">Uncharacterized protein</fullName>
    </submittedName>
</protein>
<dbReference type="InterPro" id="IPR029060">
    <property type="entry name" value="PIN-like_dom_sf"/>
</dbReference>
<keyword evidence="7" id="KW-0378">Hydrolase</keyword>
<dbReference type="STRING" id="1182545.A0A072PS11"/>
<dbReference type="PANTHER" id="PTHR11081:SF65">
    <property type="entry name" value="DNA DAMAGE-INDUCIBLE PROTEIN DIN7-RELATED"/>
    <property type="match status" value="1"/>
</dbReference>
<feature type="compositionally biased region" description="Polar residues" evidence="14">
    <location>
        <begin position="538"/>
        <end position="577"/>
    </location>
</feature>
<comment type="caution">
    <text evidence="17">The sequence shown here is derived from an EMBL/GenBank/DDBJ whole genome shotgun (WGS) entry which is preliminary data.</text>
</comment>
<organism evidence="17 18">
    <name type="scientific">Exophiala aquamarina CBS 119918</name>
    <dbReference type="NCBI Taxonomy" id="1182545"/>
    <lineage>
        <taxon>Eukaryota</taxon>
        <taxon>Fungi</taxon>
        <taxon>Dikarya</taxon>
        <taxon>Ascomycota</taxon>
        <taxon>Pezizomycotina</taxon>
        <taxon>Eurotiomycetes</taxon>
        <taxon>Chaetothyriomycetidae</taxon>
        <taxon>Chaetothyriales</taxon>
        <taxon>Herpotrichiellaceae</taxon>
        <taxon>Exophiala</taxon>
    </lineage>
</organism>
<dbReference type="Pfam" id="PF00752">
    <property type="entry name" value="XPG_N"/>
    <property type="match status" value="1"/>
</dbReference>
<keyword evidence="6" id="KW-0227">DNA damage</keyword>
<name>A0A072PS11_9EURO</name>
<feature type="domain" description="XPG N-terminal" evidence="16">
    <location>
        <begin position="1"/>
        <end position="99"/>
    </location>
</feature>
<dbReference type="PANTHER" id="PTHR11081">
    <property type="entry name" value="FLAP ENDONUCLEASE FAMILY MEMBER"/>
    <property type="match status" value="1"/>
</dbReference>
<evidence type="ECO:0000313" key="17">
    <source>
        <dbReference type="EMBL" id="KEF62879.1"/>
    </source>
</evidence>
<evidence type="ECO:0000256" key="8">
    <source>
        <dbReference type="ARBA" id="ARBA00022839"/>
    </source>
</evidence>
<dbReference type="InterPro" id="IPR006084">
    <property type="entry name" value="XPG/Rad2"/>
</dbReference>
<dbReference type="InterPro" id="IPR044752">
    <property type="entry name" value="PIN-like_EXO1"/>
</dbReference>
<dbReference type="RefSeq" id="XP_013265469.1">
    <property type="nucleotide sequence ID" value="XM_013410015.1"/>
</dbReference>
<dbReference type="GO" id="GO:0046872">
    <property type="term" value="F:metal ion binding"/>
    <property type="evidence" value="ECO:0007669"/>
    <property type="project" value="UniProtKB-KW"/>
</dbReference>
<feature type="region of interest" description="Disordered" evidence="14">
    <location>
        <begin position="341"/>
        <end position="365"/>
    </location>
</feature>
<feature type="region of interest" description="Disordered" evidence="14">
    <location>
        <begin position="522"/>
        <end position="595"/>
    </location>
</feature>
<dbReference type="InterPro" id="IPR006086">
    <property type="entry name" value="XPG-I_dom"/>
</dbReference>
<dbReference type="InterPro" id="IPR037315">
    <property type="entry name" value="EXO1_H3TH"/>
</dbReference>
<dbReference type="Proteomes" id="UP000027920">
    <property type="component" value="Unassembled WGS sequence"/>
</dbReference>
<keyword evidence="10" id="KW-0267">Excision nuclease</keyword>
<evidence type="ECO:0000256" key="13">
    <source>
        <dbReference type="ARBA" id="ARBA00023242"/>
    </source>
</evidence>
<evidence type="ECO:0000313" key="18">
    <source>
        <dbReference type="Proteomes" id="UP000027920"/>
    </source>
</evidence>
<evidence type="ECO:0000256" key="5">
    <source>
        <dbReference type="ARBA" id="ARBA00022723"/>
    </source>
</evidence>
<feature type="region of interest" description="Disordered" evidence="14">
    <location>
        <begin position="481"/>
        <end position="500"/>
    </location>
</feature>
<evidence type="ECO:0000256" key="1">
    <source>
        <dbReference type="ARBA" id="ARBA00001946"/>
    </source>
</evidence>
<keyword evidence="13" id="KW-0539">Nucleus</keyword>
<feature type="domain" description="XPG-I" evidence="15">
    <location>
        <begin position="138"/>
        <end position="208"/>
    </location>
</feature>
<feature type="compositionally biased region" description="Basic and acidic residues" evidence="14">
    <location>
        <begin position="88"/>
        <end position="104"/>
    </location>
</feature>
<evidence type="ECO:0000256" key="14">
    <source>
        <dbReference type="SAM" id="MobiDB-lite"/>
    </source>
</evidence>
<dbReference type="HOGENOM" id="CLU_008978_2_0_1"/>
<evidence type="ECO:0000259" key="15">
    <source>
        <dbReference type="SMART" id="SM00484"/>
    </source>
</evidence>
<dbReference type="SUPFAM" id="SSF88723">
    <property type="entry name" value="PIN domain-like"/>
    <property type="match status" value="1"/>
</dbReference>
<keyword evidence="8" id="KW-0269">Exonuclease</keyword>
<feature type="region of interest" description="Disordered" evidence="14">
    <location>
        <begin position="85"/>
        <end position="104"/>
    </location>
</feature>
<keyword evidence="11" id="KW-0238">DNA-binding</keyword>
<dbReference type="Pfam" id="PF00867">
    <property type="entry name" value="XPG_I"/>
    <property type="match status" value="1"/>
</dbReference>
<dbReference type="VEuPathDB" id="FungiDB:A1O9_00852"/>
<feature type="compositionally biased region" description="Basic and acidic residues" evidence="14">
    <location>
        <begin position="525"/>
        <end position="536"/>
    </location>
</feature>
<dbReference type="GO" id="GO:0017108">
    <property type="term" value="F:5'-flap endonuclease activity"/>
    <property type="evidence" value="ECO:0007669"/>
    <property type="project" value="TreeGrafter"/>
</dbReference>
<dbReference type="InterPro" id="IPR006085">
    <property type="entry name" value="XPG_DNA_repair_N"/>
</dbReference>
<dbReference type="FunFam" id="3.40.50.1010:FF:000002">
    <property type="entry name" value="Exonuclease 1, putative"/>
    <property type="match status" value="1"/>
</dbReference>
<dbReference type="PRINTS" id="PR00853">
    <property type="entry name" value="XPGRADSUPER"/>
</dbReference>
<evidence type="ECO:0000256" key="10">
    <source>
        <dbReference type="ARBA" id="ARBA00022881"/>
    </source>
</evidence>
<reference evidence="17 18" key="1">
    <citation type="submission" date="2013-03" db="EMBL/GenBank/DDBJ databases">
        <title>The Genome Sequence of Exophiala aquamarina CBS 119918.</title>
        <authorList>
            <consortium name="The Broad Institute Genomics Platform"/>
            <person name="Cuomo C."/>
            <person name="de Hoog S."/>
            <person name="Gorbushina A."/>
            <person name="Walker B."/>
            <person name="Young S.K."/>
            <person name="Zeng Q."/>
            <person name="Gargeya S."/>
            <person name="Fitzgerald M."/>
            <person name="Haas B."/>
            <person name="Abouelleil A."/>
            <person name="Allen A.W."/>
            <person name="Alvarado L."/>
            <person name="Arachchi H.M."/>
            <person name="Berlin A.M."/>
            <person name="Chapman S.B."/>
            <person name="Gainer-Dewar J."/>
            <person name="Goldberg J."/>
            <person name="Griggs A."/>
            <person name="Gujja S."/>
            <person name="Hansen M."/>
            <person name="Howarth C."/>
            <person name="Imamovic A."/>
            <person name="Ireland A."/>
            <person name="Larimer J."/>
            <person name="McCowan C."/>
            <person name="Murphy C."/>
            <person name="Pearson M."/>
            <person name="Poon T.W."/>
            <person name="Priest M."/>
            <person name="Roberts A."/>
            <person name="Saif S."/>
            <person name="Shea T."/>
            <person name="Sisk P."/>
            <person name="Sykes S."/>
            <person name="Wortman J."/>
            <person name="Nusbaum C."/>
            <person name="Birren B."/>
        </authorList>
    </citation>
    <scope>NUCLEOTIDE SEQUENCE [LARGE SCALE GENOMIC DNA]</scope>
    <source>
        <strain evidence="17 18">CBS 119918</strain>
    </source>
</reference>
<dbReference type="CDD" id="cd09857">
    <property type="entry name" value="PIN_EXO1"/>
    <property type="match status" value="1"/>
</dbReference>
<feature type="region of interest" description="Disordered" evidence="14">
    <location>
        <begin position="702"/>
        <end position="790"/>
    </location>
</feature>
<evidence type="ECO:0000256" key="7">
    <source>
        <dbReference type="ARBA" id="ARBA00022801"/>
    </source>
</evidence>
<evidence type="ECO:0000256" key="2">
    <source>
        <dbReference type="ARBA" id="ARBA00004123"/>
    </source>
</evidence>
<keyword evidence="4" id="KW-0540">Nuclease</keyword>
<dbReference type="GO" id="GO:0005634">
    <property type="term" value="C:nucleus"/>
    <property type="evidence" value="ECO:0007669"/>
    <property type="project" value="UniProtKB-SubCell"/>
</dbReference>
<evidence type="ECO:0000256" key="9">
    <source>
        <dbReference type="ARBA" id="ARBA00022842"/>
    </source>
</evidence>
<dbReference type="PROSITE" id="PS00841">
    <property type="entry name" value="XPG_1"/>
    <property type="match status" value="1"/>
</dbReference>
<dbReference type="Gene3D" id="1.10.150.20">
    <property type="entry name" value="5' to 3' exonuclease, C-terminal subdomain"/>
    <property type="match status" value="1"/>
</dbReference>
<keyword evidence="18" id="KW-1185">Reference proteome</keyword>
<dbReference type="GO" id="GO:0006281">
    <property type="term" value="P:DNA repair"/>
    <property type="evidence" value="ECO:0007669"/>
    <property type="project" value="UniProtKB-KW"/>
</dbReference>
<evidence type="ECO:0000256" key="4">
    <source>
        <dbReference type="ARBA" id="ARBA00022722"/>
    </source>
</evidence>
<keyword evidence="5" id="KW-0479">Metal-binding</keyword>
<accession>A0A072PS11</accession>
<evidence type="ECO:0000256" key="6">
    <source>
        <dbReference type="ARBA" id="ARBA00022763"/>
    </source>
</evidence>
<feature type="compositionally biased region" description="Basic and acidic residues" evidence="14">
    <location>
        <begin position="771"/>
        <end position="781"/>
    </location>
</feature>
<dbReference type="CDD" id="cd09908">
    <property type="entry name" value="H3TH_EXO1"/>
    <property type="match status" value="1"/>
</dbReference>
<dbReference type="EMBL" id="AMGV01000001">
    <property type="protein sequence ID" value="KEF62879.1"/>
    <property type="molecule type" value="Genomic_DNA"/>
</dbReference>
<dbReference type="SMART" id="SM00485">
    <property type="entry name" value="XPGN"/>
    <property type="match status" value="1"/>
</dbReference>
<comment type="similarity">
    <text evidence="3">Belongs to the XPG/RAD2 endonuclease family. EXO1 subfamily.</text>
</comment>
<dbReference type="FunFam" id="1.10.150.20:FF:000011">
    <property type="entry name" value="exonuclease 1"/>
    <property type="match status" value="1"/>
</dbReference>
<dbReference type="InterPro" id="IPR019974">
    <property type="entry name" value="XPG_CS"/>
</dbReference>
<dbReference type="GO" id="GO:0003677">
    <property type="term" value="F:DNA binding"/>
    <property type="evidence" value="ECO:0007669"/>
    <property type="project" value="UniProtKB-KW"/>
</dbReference>
<dbReference type="GO" id="GO:0035312">
    <property type="term" value="F:5'-3' DNA exonuclease activity"/>
    <property type="evidence" value="ECO:0007669"/>
    <property type="project" value="InterPro"/>
</dbReference>
<comment type="subcellular location">
    <subcellularLocation>
        <location evidence="2">Nucleus</location>
    </subcellularLocation>
</comment>
<dbReference type="GeneID" id="25275803"/>
<gene>
    <name evidence="17" type="ORF">A1O9_00852</name>
</gene>
<evidence type="ECO:0000256" key="11">
    <source>
        <dbReference type="ARBA" id="ARBA00023125"/>
    </source>
</evidence>
<proteinExistence type="inferred from homology"/>
<dbReference type="SMART" id="SM00484">
    <property type="entry name" value="XPGI"/>
    <property type="match status" value="1"/>
</dbReference>
<evidence type="ECO:0000259" key="16">
    <source>
        <dbReference type="SMART" id="SM00485"/>
    </source>
</evidence>
<comment type="cofactor">
    <cofactor evidence="1">
        <name>Mg(2+)</name>
        <dbReference type="ChEBI" id="CHEBI:18420"/>
    </cofactor>
</comment>
<evidence type="ECO:0000256" key="12">
    <source>
        <dbReference type="ARBA" id="ARBA00023204"/>
    </source>
</evidence>